<feature type="domain" description="Peptidase M1 membrane alanine aminopeptidase" evidence="1">
    <location>
        <begin position="293"/>
        <end position="503"/>
    </location>
</feature>
<dbReference type="InterPro" id="IPR027268">
    <property type="entry name" value="Peptidase_M4/M1_CTD_sf"/>
</dbReference>
<dbReference type="Pfam" id="PF17900">
    <property type="entry name" value="Peptidase_M1_N"/>
    <property type="match status" value="1"/>
</dbReference>
<evidence type="ECO:0000259" key="3">
    <source>
        <dbReference type="Pfam" id="PF17900"/>
    </source>
</evidence>
<dbReference type="Gene3D" id="1.25.50.10">
    <property type="entry name" value="Peptidase M1, alanyl aminopeptidase, C-terminal domain"/>
    <property type="match status" value="1"/>
</dbReference>
<evidence type="ECO:0000259" key="2">
    <source>
        <dbReference type="Pfam" id="PF17432"/>
    </source>
</evidence>
<reference evidence="4" key="1">
    <citation type="journal article" date="2021" name="mSystems">
        <title>Bacteria and Archaea Synergistically Convert Glycine Betaine to Biogenic Methane in the Formosa Cold Seep of the South China Sea.</title>
        <authorList>
            <person name="Li L."/>
            <person name="Zhang W."/>
            <person name="Zhang S."/>
            <person name="Song L."/>
            <person name="Sun Q."/>
            <person name="Zhang H."/>
            <person name="Xiang H."/>
            <person name="Dong X."/>
        </authorList>
    </citation>
    <scope>NUCLEOTIDE SEQUENCE</scope>
    <source>
        <strain evidence="4">LLY</strain>
    </source>
</reference>
<dbReference type="InterPro" id="IPR045357">
    <property type="entry name" value="Aminopeptidase_N-like_N"/>
</dbReference>
<dbReference type="InterPro" id="IPR037144">
    <property type="entry name" value="Peptidase_M1_pepN_C_sf"/>
</dbReference>
<feature type="domain" description="Aminopeptidase N-like N-terminal" evidence="3">
    <location>
        <begin position="30"/>
        <end position="197"/>
    </location>
</feature>
<sequence>MERIYKYYPEDFGELTVNVIHMDLLFDVYDDHTYVTSDLKVKTLDKPIDHLDLNCRDLEIKDISCKDYDISYDFRADEYILSIKFPAMVPESTEIVIHTETICRPTSNVLEGLYYDETPAGAPPQQITQCQQWGFQRMVPCIDDMTAKCTYTTTIIADERYTNLITNGDVIEERHSIGNGRSRIIYDNSITPMATYLFFLGVGTYRTFTREFEYPCGDTFNLEFLVPPESDIYPAEKALDVLYDSVLWTYLFTGPEQYNELDKRKEIYELVRTRDGLKKEGDSEDLQFVRDELKKLDRSLKMGYKYTGTVYREIGMQNSDFGGMENVGNTTITTNRIMPYPETTDPAFEYMIRVKVHEYYHNINGSEVTGWSPFEIWLNEAVTVHIEHQFHAFLFGDTYSRLANVLDLLYPGVGTFAIDSGAASMSIVPEGFNDPNDLITAVTYVKAPEFVRMLETLMGKETFARALDSYHTKFSHSNATGEDWLRTMEEFSGMDFSEMSKNWLKQTKFPVLNINTSYDSSNRSFKFELVQVVPEGSTYWEFPFVAALVDREGNDIAAFTEWIVSEKAEISVENVDMPAFVSVNRGYSFYGKVVRDVSDDELLIQVEKDSDMINRFVAYYTLVDREKMKLIADEGASVSEMFIDLFSELITDDELMGNVGGQFLSIFESVEDVSLSHRYQLLYDVKERALSEIAKNRTVSLLNVYHKYLALSVPKSDTLEEQARCIKARQVKNLVLRILSTLDTSFVQQLCKKQFYESSCASDKLAAFDRYINSSADDKMELLEMFMEESKKNLVAWEAFLSIVAGNSSTDAVSLVRQIEVSESFRIEQANDQRALYGGFARNRKISLQTEAGRELLREILFKLSNVNEYSTTNMLNVFANIDLMEDVYHVPLVDILAQMLKELDSEKVPSVYNRVRKLLKGAPKAVARYQGEIGAIEGF</sequence>
<reference evidence="4" key="2">
    <citation type="submission" date="2021-04" db="EMBL/GenBank/DDBJ databases">
        <authorList>
            <person name="Dong X."/>
        </authorList>
    </citation>
    <scope>NUCLEOTIDE SEQUENCE</scope>
    <source>
        <strain evidence="4">LLY</strain>
    </source>
</reference>
<dbReference type="Proteomes" id="UP001056766">
    <property type="component" value="Unassembled WGS sequence"/>
</dbReference>
<proteinExistence type="predicted"/>
<comment type="caution">
    <text evidence="4">The sequence shown here is derived from an EMBL/GenBank/DDBJ whole genome shotgun (WGS) entry which is preliminary data.</text>
</comment>
<protein>
    <submittedName>
        <fullName evidence="4">M1 family metallopeptidase</fullName>
    </submittedName>
</protein>
<dbReference type="Pfam" id="PF01433">
    <property type="entry name" value="Peptidase_M1"/>
    <property type="match status" value="1"/>
</dbReference>
<keyword evidence="5" id="KW-1185">Reference proteome</keyword>
<evidence type="ECO:0000313" key="5">
    <source>
        <dbReference type="Proteomes" id="UP001056766"/>
    </source>
</evidence>
<dbReference type="Gene3D" id="1.10.390.10">
    <property type="entry name" value="Neutral Protease Domain 2"/>
    <property type="match status" value="1"/>
</dbReference>
<dbReference type="SUPFAM" id="SSF55486">
    <property type="entry name" value="Metalloproteases ('zincins'), catalytic domain"/>
    <property type="match status" value="1"/>
</dbReference>
<dbReference type="SUPFAM" id="SSF63737">
    <property type="entry name" value="Leukotriene A4 hydrolase N-terminal domain"/>
    <property type="match status" value="1"/>
</dbReference>
<evidence type="ECO:0000259" key="1">
    <source>
        <dbReference type="Pfam" id="PF01433"/>
    </source>
</evidence>
<dbReference type="GO" id="GO:0008237">
    <property type="term" value="F:metallopeptidase activity"/>
    <property type="evidence" value="ECO:0007669"/>
    <property type="project" value="InterPro"/>
</dbReference>
<dbReference type="Gene3D" id="2.60.40.1730">
    <property type="entry name" value="tricorn interacting facor f3 domain"/>
    <property type="match status" value="1"/>
</dbReference>
<dbReference type="InterPro" id="IPR012779">
    <property type="entry name" value="Peptidase_M1_pepN"/>
</dbReference>
<dbReference type="PANTHER" id="PTHR46322:SF1">
    <property type="entry name" value="PUROMYCIN-SENSITIVE AMINOPEPTIDASE"/>
    <property type="match status" value="1"/>
</dbReference>
<dbReference type="PANTHER" id="PTHR46322">
    <property type="entry name" value="PUROMYCIN-SENSITIVE AMINOPEPTIDASE"/>
    <property type="match status" value="1"/>
</dbReference>
<dbReference type="GO" id="GO:0008270">
    <property type="term" value="F:zinc ion binding"/>
    <property type="evidence" value="ECO:0007669"/>
    <property type="project" value="InterPro"/>
</dbReference>
<dbReference type="EMBL" id="JAGSOI010000005">
    <property type="protein sequence ID" value="MCM1985812.1"/>
    <property type="molecule type" value="Genomic_DNA"/>
</dbReference>
<dbReference type="AlphaFoldDB" id="A0A9E5DAA3"/>
<dbReference type="RefSeq" id="WP_250867189.1">
    <property type="nucleotide sequence ID" value="NZ_JAGSOI010000005.1"/>
</dbReference>
<name>A0A9E5DAA3_9EURY</name>
<dbReference type="GO" id="GO:0004177">
    <property type="term" value="F:aminopeptidase activity"/>
    <property type="evidence" value="ECO:0007669"/>
    <property type="project" value="UniProtKB-KW"/>
</dbReference>
<dbReference type="InterPro" id="IPR024601">
    <property type="entry name" value="Peptidase_M1_pepN_C"/>
</dbReference>
<evidence type="ECO:0000313" key="4">
    <source>
        <dbReference type="EMBL" id="MCM1985812.1"/>
    </source>
</evidence>
<accession>A0A9E5DAA3</accession>
<gene>
    <name evidence="4" type="ORF">KDK67_02090</name>
</gene>
<dbReference type="Pfam" id="PF17432">
    <property type="entry name" value="DUF3458_C"/>
    <property type="match status" value="1"/>
</dbReference>
<dbReference type="InterPro" id="IPR042097">
    <property type="entry name" value="Aminopeptidase_N-like_N_sf"/>
</dbReference>
<dbReference type="InterPro" id="IPR014782">
    <property type="entry name" value="Peptidase_M1_dom"/>
</dbReference>
<feature type="domain" description="Peptidase M1 alanyl aminopeptidase C-terminal" evidence="2">
    <location>
        <begin position="599"/>
        <end position="902"/>
    </location>
</feature>
<organism evidence="4 5">
    <name type="scientific">Methanococcoides seepicolus</name>
    <dbReference type="NCBI Taxonomy" id="2828780"/>
    <lineage>
        <taxon>Archaea</taxon>
        <taxon>Methanobacteriati</taxon>
        <taxon>Methanobacteriota</taxon>
        <taxon>Stenosarchaea group</taxon>
        <taxon>Methanomicrobia</taxon>
        <taxon>Methanosarcinales</taxon>
        <taxon>Methanosarcinaceae</taxon>
        <taxon>Methanococcoides</taxon>
    </lineage>
</organism>